<organism evidence="1 2">
    <name type="scientific">Limulus polyphemus</name>
    <name type="common">Atlantic horseshoe crab</name>
    <dbReference type="NCBI Taxonomy" id="6850"/>
    <lineage>
        <taxon>Eukaryota</taxon>
        <taxon>Metazoa</taxon>
        <taxon>Ecdysozoa</taxon>
        <taxon>Arthropoda</taxon>
        <taxon>Chelicerata</taxon>
        <taxon>Merostomata</taxon>
        <taxon>Xiphosura</taxon>
        <taxon>Limulidae</taxon>
        <taxon>Limulus</taxon>
    </lineage>
</organism>
<dbReference type="PANTHER" id="PTHR17901:SF14">
    <property type="entry name" value="MAGNESIUM-DEPENDENT PHOSPHATASE 1"/>
    <property type="match status" value="1"/>
</dbReference>
<feature type="non-terminal residue" evidence="2">
    <location>
        <position position="1"/>
    </location>
</feature>
<proteinExistence type="predicted"/>
<dbReference type="Proteomes" id="UP000694941">
    <property type="component" value="Unplaced"/>
</dbReference>
<protein>
    <submittedName>
        <fullName evidence="2">Magnesium-dependent phosphatase 1-like</fullName>
    </submittedName>
</protein>
<dbReference type="InterPro" id="IPR010036">
    <property type="entry name" value="MDP_1_eu_arc"/>
</dbReference>
<dbReference type="RefSeq" id="XP_013788974.2">
    <property type="nucleotide sequence ID" value="XM_013933520.2"/>
</dbReference>
<dbReference type="Gene3D" id="3.40.50.1000">
    <property type="entry name" value="HAD superfamily/HAD-like"/>
    <property type="match status" value="1"/>
</dbReference>
<dbReference type="SUPFAM" id="SSF56784">
    <property type="entry name" value="HAD-like"/>
    <property type="match status" value="1"/>
</dbReference>
<sequence length="133" mass="15555">FDSSDGKVFDRSGHKIKFYPDVPKILERLTNEGIPMGVASRTACPPYARQLLKMLDWEKYFSYQEIYPGSKLTHFERFQEKSGIPYSQMLFFDDEHRNIYEISKLGVTSIFVSKGLTKKALEEGFQQFEREHS</sequence>
<gene>
    <name evidence="2" type="primary">LOC106472853</name>
</gene>
<name>A0ABM1BUL2_LIMPO</name>
<reference evidence="2" key="1">
    <citation type="submission" date="2025-08" db="UniProtKB">
        <authorList>
            <consortium name="RefSeq"/>
        </authorList>
    </citation>
    <scope>IDENTIFICATION</scope>
    <source>
        <tissue evidence="2">Muscle</tissue>
    </source>
</reference>
<evidence type="ECO:0000313" key="2">
    <source>
        <dbReference type="RefSeq" id="XP_013788974.2"/>
    </source>
</evidence>
<dbReference type="GeneID" id="106472853"/>
<accession>A0ABM1BUL2</accession>
<dbReference type="InterPro" id="IPR036412">
    <property type="entry name" value="HAD-like_sf"/>
</dbReference>
<evidence type="ECO:0000313" key="1">
    <source>
        <dbReference type="Proteomes" id="UP000694941"/>
    </source>
</evidence>
<dbReference type="NCBIfam" id="TIGR01685">
    <property type="entry name" value="MDP-1"/>
    <property type="match status" value="1"/>
</dbReference>
<dbReference type="Pfam" id="PF12689">
    <property type="entry name" value="Acid_PPase"/>
    <property type="match status" value="1"/>
</dbReference>
<dbReference type="PANTHER" id="PTHR17901">
    <property type="entry name" value="MAGNESIUM-DEPENDENT PHOSPHATASE 1 MDP1"/>
    <property type="match status" value="1"/>
</dbReference>
<keyword evidence="1" id="KW-1185">Reference proteome</keyword>
<dbReference type="InterPro" id="IPR023214">
    <property type="entry name" value="HAD_sf"/>
</dbReference>